<dbReference type="EMBL" id="CP002869">
    <property type="protein sequence ID" value="AEI45466.1"/>
    <property type="molecule type" value="Genomic_DNA"/>
</dbReference>
<protein>
    <recommendedName>
        <fullName evidence="3">DUF2935 domain-containing protein</fullName>
    </recommendedName>
</protein>
<gene>
    <name evidence="1" type="ordered locus">KNP414_06954</name>
</gene>
<name>F8FIL2_PAEMK</name>
<dbReference type="PATRIC" id="fig|1036673.3.peg.6486"/>
<dbReference type="Proteomes" id="UP000006620">
    <property type="component" value="Chromosome"/>
</dbReference>
<evidence type="ECO:0000313" key="1">
    <source>
        <dbReference type="EMBL" id="AEI45466.1"/>
    </source>
</evidence>
<evidence type="ECO:0000313" key="2">
    <source>
        <dbReference type="Proteomes" id="UP000006620"/>
    </source>
</evidence>
<organism evidence="1 2">
    <name type="scientific">Paenibacillus mucilaginosus (strain KNP414)</name>
    <dbReference type="NCBI Taxonomy" id="1036673"/>
    <lineage>
        <taxon>Bacteria</taxon>
        <taxon>Bacillati</taxon>
        <taxon>Bacillota</taxon>
        <taxon>Bacilli</taxon>
        <taxon>Bacillales</taxon>
        <taxon>Paenibacillaceae</taxon>
        <taxon>Paenibacillus</taxon>
    </lineage>
</organism>
<dbReference type="RefSeq" id="WP_013920608.1">
    <property type="nucleotide sequence ID" value="NC_015690.1"/>
</dbReference>
<dbReference type="KEGG" id="pms:KNP414_06954"/>
<dbReference type="Pfam" id="PF11155">
    <property type="entry name" value="DUF2935"/>
    <property type="match status" value="2"/>
</dbReference>
<reference evidence="1 2" key="2">
    <citation type="journal article" date="2013" name="Genome Announc.">
        <title>Genome Sequence of Growth-Improving Paenibacillus mucilaginosus Strain KNP414.</title>
        <authorList>
            <person name="Lu J.J."/>
            <person name="Wang J.F."/>
            <person name="Hu X.F."/>
        </authorList>
    </citation>
    <scope>NUCLEOTIDE SEQUENCE [LARGE SCALE GENOMIC DNA]</scope>
    <source>
        <strain evidence="1 2">KNP414</strain>
    </source>
</reference>
<proteinExistence type="predicted"/>
<dbReference type="Gene3D" id="1.20.1260.120">
    <property type="entry name" value="Protein of unknown function DUF2935"/>
    <property type="match status" value="1"/>
</dbReference>
<evidence type="ECO:0008006" key="3">
    <source>
        <dbReference type="Google" id="ProtNLM"/>
    </source>
</evidence>
<dbReference type="SUPFAM" id="SSF158430">
    <property type="entry name" value="Bacillus cereus metalloprotein-like"/>
    <property type="match status" value="2"/>
</dbReference>
<reference evidence="2" key="1">
    <citation type="submission" date="2011-06" db="EMBL/GenBank/DDBJ databases">
        <title>Complete genome sequence of Paenibacillus mucilaginosus KNP414.</title>
        <authorList>
            <person name="Wang J."/>
            <person name="Hu S."/>
            <person name="Hu X."/>
            <person name="Zhang B."/>
            <person name="Dong D."/>
            <person name="Zhang S."/>
            <person name="Zhao K."/>
            <person name="Wu D."/>
        </authorList>
    </citation>
    <scope>NUCLEOTIDE SEQUENCE [LARGE SCALE GENOMIC DNA]</scope>
    <source>
        <strain evidence="2">KNP414</strain>
    </source>
</reference>
<dbReference type="HOGENOM" id="CLU_073785_1_0_9"/>
<dbReference type="InterPro" id="IPR021328">
    <property type="entry name" value="CotB-like"/>
</dbReference>
<accession>F8FIL2</accession>
<dbReference type="AlphaFoldDB" id="F8FIL2"/>
<sequence>MNGGAELSVWEEHLFWLEILQDHAYFVRDALSPDAVREVEAARWYIAAFEQRLRELLTLDPALGPETPQMRAFAEAAWLVAEGYFRFEGRLQNLRINNELIVNLTPTYFNGTLGENQEYLRQLTAFREGRWADPQPLWQLLDLWLEDQLGHAVLLRNVTDPVEVGVLAKAGEYAEKFQGFILQNHHIRGYLRFTPPGMPRQQLLASEVGQVALEMNHFIRGVIARYKARQLLSRTTLRFLEHHLPEACYFIRKLSAFAPEIAEEARTCSIRRVSGP</sequence>